<dbReference type="Proteomes" id="UP001266807">
    <property type="component" value="Unassembled WGS sequence"/>
</dbReference>
<evidence type="ECO:0000313" key="2">
    <source>
        <dbReference type="Proteomes" id="UP001266807"/>
    </source>
</evidence>
<comment type="caution">
    <text evidence="1">The sequence shown here is derived from an EMBL/GenBank/DDBJ whole genome shotgun (WGS) entry which is preliminary data.</text>
</comment>
<sequence length="36" mass="3932">MVKFSDGPLNLLLEPHLVDQGSESDYSVNTMLGGMH</sequence>
<protein>
    <submittedName>
        <fullName evidence="1">Uncharacterized protein</fullName>
    </submittedName>
</protein>
<accession>A0ABU1QDR1</accession>
<organism evidence="1 2">
    <name type="scientific">Paenibacillus peoriae</name>
    <dbReference type="NCBI Taxonomy" id="59893"/>
    <lineage>
        <taxon>Bacteria</taxon>
        <taxon>Bacillati</taxon>
        <taxon>Bacillota</taxon>
        <taxon>Bacilli</taxon>
        <taxon>Bacillales</taxon>
        <taxon>Paenibacillaceae</taxon>
        <taxon>Paenibacillus</taxon>
    </lineage>
</organism>
<reference evidence="1 2" key="1">
    <citation type="submission" date="2023-07" db="EMBL/GenBank/DDBJ databases">
        <title>Sorghum-associated microbial communities from plants grown in Nebraska, USA.</title>
        <authorList>
            <person name="Schachtman D."/>
        </authorList>
    </citation>
    <scope>NUCLEOTIDE SEQUENCE [LARGE SCALE GENOMIC DNA]</scope>
    <source>
        <strain evidence="1 2">BE143</strain>
    </source>
</reference>
<gene>
    <name evidence="1" type="ORF">J2W98_001252</name>
</gene>
<name>A0ABU1QDR1_9BACL</name>
<evidence type="ECO:0000313" key="1">
    <source>
        <dbReference type="EMBL" id="MDR6777005.1"/>
    </source>
</evidence>
<keyword evidence="2" id="KW-1185">Reference proteome</keyword>
<dbReference type="EMBL" id="JAVDUG010000001">
    <property type="protein sequence ID" value="MDR6777005.1"/>
    <property type="molecule type" value="Genomic_DNA"/>
</dbReference>
<proteinExistence type="predicted"/>